<dbReference type="InterPro" id="IPR000212">
    <property type="entry name" value="DNA_helicase_UvrD/REP"/>
</dbReference>
<dbReference type="GO" id="GO:0003677">
    <property type="term" value="F:DNA binding"/>
    <property type="evidence" value="ECO:0007669"/>
    <property type="project" value="InterPro"/>
</dbReference>
<evidence type="ECO:0000259" key="5">
    <source>
        <dbReference type="SMART" id="SM00479"/>
    </source>
</evidence>
<proteinExistence type="predicted"/>
<reference evidence="6" key="1">
    <citation type="journal article" date="2020" name="Nature">
        <title>Giant virus diversity and host interactions through global metagenomics.</title>
        <authorList>
            <person name="Schulz F."/>
            <person name="Roux S."/>
            <person name="Paez-Espino D."/>
            <person name="Jungbluth S."/>
            <person name="Walsh D.A."/>
            <person name="Denef V.J."/>
            <person name="McMahon K.D."/>
            <person name="Konstantinidis K.T."/>
            <person name="Eloe-Fadrosh E.A."/>
            <person name="Kyrpides N.C."/>
            <person name="Woyke T."/>
        </authorList>
    </citation>
    <scope>NUCLEOTIDE SEQUENCE</scope>
    <source>
        <strain evidence="6">GVMAG-M-3300023179-27</strain>
    </source>
</reference>
<dbReference type="GO" id="GO:0005634">
    <property type="term" value="C:nucleus"/>
    <property type="evidence" value="ECO:0007669"/>
    <property type="project" value="TreeGrafter"/>
</dbReference>
<organism evidence="6">
    <name type="scientific">viral metagenome</name>
    <dbReference type="NCBI Taxonomy" id="1070528"/>
    <lineage>
        <taxon>unclassified sequences</taxon>
        <taxon>metagenomes</taxon>
        <taxon>organismal metagenomes</taxon>
    </lineage>
</organism>
<dbReference type="GO" id="GO:0000725">
    <property type="term" value="P:recombinational repair"/>
    <property type="evidence" value="ECO:0007669"/>
    <property type="project" value="TreeGrafter"/>
</dbReference>
<accession>A0A6C0ECB9</accession>
<keyword evidence="2" id="KW-0378">Hydrolase</keyword>
<evidence type="ECO:0000256" key="2">
    <source>
        <dbReference type="ARBA" id="ARBA00022801"/>
    </source>
</evidence>
<name>A0A6C0ECB9_9ZZZZ</name>
<dbReference type="InterPro" id="IPR013520">
    <property type="entry name" value="Ribonucl_H"/>
</dbReference>
<dbReference type="SMART" id="SM00479">
    <property type="entry name" value="EXOIII"/>
    <property type="match status" value="1"/>
</dbReference>
<dbReference type="SUPFAM" id="SSF53098">
    <property type="entry name" value="Ribonuclease H-like"/>
    <property type="match status" value="1"/>
</dbReference>
<dbReference type="AlphaFoldDB" id="A0A6C0ECB9"/>
<dbReference type="Gene3D" id="3.40.50.300">
    <property type="entry name" value="P-loop containing nucleotide triphosphate hydrolases"/>
    <property type="match status" value="2"/>
</dbReference>
<dbReference type="InterPro" id="IPR014017">
    <property type="entry name" value="DNA_helicase_UvrD-like_C"/>
</dbReference>
<keyword evidence="3" id="KW-0347">Helicase</keyword>
<dbReference type="SUPFAM" id="SSF52540">
    <property type="entry name" value="P-loop containing nucleoside triphosphate hydrolases"/>
    <property type="match status" value="1"/>
</dbReference>
<dbReference type="Pfam" id="PF13361">
    <property type="entry name" value="UvrD_C"/>
    <property type="match status" value="1"/>
</dbReference>
<dbReference type="Pfam" id="PF13245">
    <property type="entry name" value="AAA_19"/>
    <property type="match status" value="1"/>
</dbReference>
<protein>
    <recommendedName>
        <fullName evidence="5">Exonuclease domain-containing protein</fullName>
    </recommendedName>
</protein>
<dbReference type="InterPro" id="IPR036397">
    <property type="entry name" value="RNaseH_sf"/>
</dbReference>
<feature type="domain" description="Exonuclease" evidence="5">
    <location>
        <begin position="676"/>
        <end position="860"/>
    </location>
</feature>
<evidence type="ECO:0000256" key="3">
    <source>
        <dbReference type="ARBA" id="ARBA00022806"/>
    </source>
</evidence>
<sequence>MSFYNLPKASDEQKNIIDKLDTHNVVVNAVAGSGKTTTVLHIALRYPNRRILLLTYNRRLKAETRQKADSLKLKNLVVDNYHSFLHNNYGLCYNDNMMKDMLEQNVGNFKDFSFDTIIVDEAQDITDLYFWTLCRIIKDNKYLQPIFCIIGDIRQCIYTYNGADKRYLTNSCNVLKQINKKPWIRLPLSTSYRLTNEVAQFINEVVLHEDIIKTCKSGEKVEYVKCDTFSDKPFEVLSKILMTGVKYDDIFILSPSIRHNDEKSPINLLANICTRNKIPIFIPRSDDEKVDDEQLIGKISFMTFHQAKGLERKCVMLFCFDNAYFELYNKEDKLDRCPNPIYVAMTRATEKLVILHDNQNTPFNFIDKEKLYKLTSVKLDNINNIDSRDDCPKISVTSLCRHLDHKTITKAMSLIKKEKLNTEVKMVKVMDRVKNEDLGTIEAVSDITGIAVPLYFQLTQEGKTADIKKLLKVATEEYCKENGLDYRKFQIKDFNWIKQDELDIFVSRMADIISPDAKYETSDRIIRDYIGVRTCGQMMINARYDCIDKNRLFEFKCVEQLTDVHFIQIAVYMYIKTLSQHNDVLKKYIKCNIETFPTLVNTYLLYNIFSNELYQIKMDFVELDKLITVLFNKKFGGKENIEKEKFLMSSKSTYEKEFGMDRITDSKLEVEKTEKYKLIMDTETTGISYNDCILQFSGLLLNEKNEIVEEYNTFVHCKDNVVNKAYNEGMHKISSQYTFKHGIRRIDFAVILRELFNKNIVEIIGHNVGFDIRFIKTHLAEFRMKETIKRIDNIKVFCTMSETKKLVGLLNTKGNLKGTKLIELYRHFFKKDPPYQLHDSLNDCKCTYDCYKEFMKTYVKKEIKNITDYFD</sequence>
<evidence type="ECO:0000256" key="1">
    <source>
        <dbReference type="ARBA" id="ARBA00022741"/>
    </source>
</evidence>
<dbReference type="CDD" id="cd06127">
    <property type="entry name" value="DEDDh"/>
    <property type="match status" value="1"/>
</dbReference>
<keyword evidence="4" id="KW-0067">ATP-binding</keyword>
<dbReference type="GO" id="GO:0016787">
    <property type="term" value="F:hydrolase activity"/>
    <property type="evidence" value="ECO:0007669"/>
    <property type="project" value="UniProtKB-KW"/>
</dbReference>
<evidence type="ECO:0000256" key="4">
    <source>
        <dbReference type="ARBA" id="ARBA00022840"/>
    </source>
</evidence>
<keyword evidence="1" id="KW-0547">Nucleotide-binding</keyword>
<dbReference type="Pfam" id="PF00929">
    <property type="entry name" value="RNase_T"/>
    <property type="match status" value="1"/>
</dbReference>
<dbReference type="PANTHER" id="PTHR11070:SF66">
    <property type="entry name" value="UVRD-LIKE HELICASE C-TERMINAL DOMAIN-CONTAINING PROTEIN"/>
    <property type="match status" value="1"/>
</dbReference>
<dbReference type="Gene3D" id="3.30.420.10">
    <property type="entry name" value="Ribonuclease H-like superfamily/Ribonuclease H"/>
    <property type="match status" value="1"/>
</dbReference>
<evidence type="ECO:0000313" key="6">
    <source>
        <dbReference type="EMBL" id="QHT26382.1"/>
    </source>
</evidence>
<dbReference type="PANTHER" id="PTHR11070">
    <property type="entry name" value="UVRD / RECB / PCRA DNA HELICASE FAMILY MEMBER"/>
    <property type="match status" value="1"/>
</dbReference>
<dbReference type="GO" id="GO:0005524">
    <property type="term" value="F:ATP binding"/>
    <property type="evidence" value="ECO:0007669"/>
    <property type="project" value="UniProtKB-KW"/>
</dbReference>
<dbReference type="EMBL" id="MN739787">
    <property type="protein sequence ID" value="QHT26382.1"/>
    <property type="molecule type" value="Genomic_DNA"/>
</dbReference>
<dbReference type="GO" id="GO:0043138">
    <property type="term" value="F:3'-5' DNA helicase activity"/>
    <property type="evidence" value="ECO:0007669"/>
    <property type="project" value="TreeGrafter"/>
</dbReference>
<dbReference type="InterPro" id="IPR012337">
    <property type="entry name" value="RNaseH-like_sf"/>
</dbReference>
<dbReference type="InterPro" id="IPR027417">
    <property type="entry name" value="P-loop_NTPase"/>
</dbReference>